<sequence>MRKGLIIDLIQKHKQRRWIPANPTQKISDHCIGQLESSQVRPQLHRLRQLVFTKGLNPPDTTCGESGSEIRN</sequence>
<accession>A0A382LHA6</accession>
<dbReference type="AlphaFoldDB" id="A0A382LHA6"/>
<organism evidence="1">
    <name type="scientific">marine metagenome</name>
    <dbReference type="NCBI Taxonomy" id="408172"/>
    <lineage>
        <taxon>unclassified sequences</taxon>
        <taxon>metagenomes</taxon>
        <taxon>ecological metagenomes</taxon>
    </lineage>
</organism>
<evidence type="ECO:0000313" key="1">
    <source>
        <dbReference type="EMBL" id="SVC34261.1"/>
    </source>
</evidence>
<dbReference type="EMBL" id="UINC01086108">
    <property type="protein sequence ID" value="SVC34261.1"/>
    <property type="molecule type" value="Genomic_DNA"/>
</dbReference>
<name>A0A382LHA6_9ZZZZ</name>
<protein>
    <submittedName>
        <fullName evidence="1">Uncharacterized protein</fullName>
    </submittedName>
</protein>
<proteinExistence type="predicted"/>
<reference evidence="1" key="1">
    <citation type="submission" date="2018-05" db="EMBL/GenBank/DDBJ databases">
        <authorList>
            <person name="Lanie J.A."/>
            <person name="Ng W.-L."/>
            <person name="Kazmierczak K.M."/>
            <person name="Andrzejewski T.M."/>
            <person name="Davidsen T.M."/>
            <person name="Wayne K.J."/>
            <person name="Tettelin H."/>
            <person name="Glass J.I."/>
            <person name="Rusch D."/>
            <person name="Podicherti R."/>
            <person name="Tsui H.-C.T."/>
            <person name="Winkler M.E."/>
        </authorList>
    </citation>
    <scope>NUCLEOTIDE SEQUENCE</scope>
</reference>
<gene>
    <name evidence="1" type="ORF">METZ01_LOCUS287115</name>
</gene>